<dbReference type="EMBL" id="DSRD01000058">
    <property type="protein sequence ID" value="HGW92836.1"/>
    <property type="molecule type" value="Genomic_DNA"/>
</dbReference>
<accession>A0A832H2S5</accession>
<protein>
    <submittedName>
        <fullName evidence="2">SpoIID/LytB domain-containing protein</fullName>
    </submittedName>
</protein>
<comment type="caution">
    <text evidence="2">The sequence shown here is derived from an EMBL/GenBank/DDBJ whole genome shotgun (WGS) entry which is preliminary data.</text>
</comment>
<feature type="domain" description="Sporulation stage II protein D amidase enhancer LytB N-terminal" evidence="1">
    <location>
        <begin position="239"/>
        <end position="328"/>
    </location>
</feature>
<evidence type="ECO:0000259" key="1">
    <source>
        <dbReference type="Pfam" id="PF08486"/>
    </source>
</evidence>
<dbReference type="GO" id="GO:0030288">
    <property type="term" value="C:outer membrane-bounded periplasmic space"/>
    <property type="evidence" value="ECO:0007669"/>
    <property type="project" value="TreeGrafter"/>
</dbReference>
<dbReference type="NCBIfam" id="TIGR02669">
    <property type="entry name" value="SpoIID_LytB"/>
    <property type="match status" value="1"/>
</dbReference>
<sequence>MTLHPSSPVWAKIVSFVRFQYLSGAVLAGAIAVGLTAERAEVAAQKDIELQVGVVQRFGRQSTDTLTLKAQPGDRLTVRFQADNQTKTLAGETATLNVWMQPLPEARIEERVVLSTHRSFESAEEDATRWKAEGIPVEIAQPKRWQVWAKRDVYNTPLLRRLLLQSLQAKGIQTAFIDTQVLQKEPQASLTINGQRVNQDSLQIGAGRGKIQVTTQVGTDDRTTRLYAGSLRLQPNAYGTYTLVNQVPLEAYLRGVVPHEIGTFAAPAVLEAQAVLARTYALRNLRRFEVDDYQLCADTQCQVYFGLGDTHPKTDRAIAATRGKVLTYDNELVDAVYSATTGGVTAAFNDVWQGPNRPYLTTRIDSVAKSWDLARKPLSEEAYFRQFIKQKQGFNEIDQKWFRWRYNSSMAELNKDLRDYLKAMRSPLVNFKTIQRLDVVQRSLGGRVQKLRVTTDQGAIDLEKDNILIAFYAPASLLFHTDPIYNAKKQITGYAFTGGGLGHGVGLSQTGSYHLGKLGWTSDRILSFYFPGTQLRPINNAIVFWRDPAQLQSSYQ</sequence>
<dbReference type="Pfam" id="PF08486">
    <property type="entry name" value="SpoIID"/>
    <property type="match status" value="1"/>
</dbReference>
<dbReference type="PANTHER" id="PTHR30032">
    <property type="entry name" value="N-ACETYLMURAMOYL-L-ALANINE AMIDASE-RELATED"/>
    <property type="match status" value="1"/>
</dbReference>
<gene>
    <name evidence="2" type="ORF">ENR47_00925</name>
</gene>
<organism evidence="2">
    <name type="scientific">Oscillatoriales cyanobacterium SpSt-402</name>
    <dbReference type="NCBI Taxonomy" id="2282168"/>
    <lineage>
        <taxon>Bacteria</taxon>
        <taxon>Bacillati</taxon>
        <taxon>Cyanobacteriota</taxon>
        <taxon>Cyanophyceae</taxon>
        <taxon>Oscillatoriophycideae</taxon>
        <taxon>Oscillatoriales</taxon>
    </lineage>
</organism>
<dbReference type="AlphaFoldDB" id="A0A832H2S5"/>
<reference evidence="2" key="1">
    <citation type="journal article" date="2020" name="mSystems">
        <title>Genome- and Community-Level Interaction Insights into Carbon Utilization and Element Cycling Functions of Hydrothermarchaeota in Hydrothermal Sediment.</title>
        <authorList>
            <person name="Zhou Z."/>
            <person name="Liu Y."/>
            <person name="Xu W."/>
            <person name="Pan J."/>
            <person name="Luo Z.H."/>
            <person name="Li M."/>
        </authorList>
    </citation>
    <scope>NUCLEOTIDE SEQUENCE [LARGE SCALE GENOMIC DNA]</scope>
    <source>
        <strain evidence="2">SpSt-402</strain>
    </source>
</reference>
<proteinExistence type="predicted"/>
<dbReference type="PANTHER" id="PTHR30032:SF4">
    <property type="entry name" value="AMIDASE ENHANCER"/>
    <property type="match status" value="1"/>
</dbReference>
<dbReference type="GO" id="GO:0030435">
    <property type="term" value="P:sporulation resulting in formation of a cellular spore"/>
    <property type="evidence" value="ECO:0007669"/>
    <property type="project" value="InterPro"/>
</dbReference>
<dbReference type="InterPro" id="IPR013486">
    <property type="entry name" value="SpoIID/LytB"/>
</dbReference>
<name>A0A832H2S5_9CYAN</name>
<evidence type="ECO:0000313" key="2">
    <source>
        <dbReference type="EMBL" id="HGW92836.1"/>
    </source>
</evidence>
<dbReference type="InterPro" id="IPR051922">
    <property type="entry name" value="Bact_Sporulation_Assoc"/>
</dbReference>
<dbReference type="InterPro" id="IPR013693">
    <property type="entry name" value="SpoIID/LytB_N"/>
</dbReference>